<accession>A0A5J4V1D9</accession>
<comment type="caution">
    <text evidence="2">The sequence shown here is derived from an EMBL/GenBank/DDBJ whole genome shotgun (WGS) entry which is preliminary data.</text>
</comment>
<dbReference type="Proteomes" id="UP000324800">
    <property type="component" value="Unassembled WGS sequence"/>
</dbReference>
<evidence type="ECO:0008006" key="4">
    <source>
        <dbReference type="Google" id="ProtNLM"/>
    </source>
</evidence>
<feature type="compositionally biased region" description="Basic and acidic residues" evidence="1">
    <location>
        <begin position="204"/>
        <end position="221"/>
    </location>
</feature>
<feature type="region of interest" description="Disordered" evidence="1">
    <location>
        <begin position="127"/>
        <end position="175"/>
    </location>
</feature>
<feature type="compositionally biased region" description="Basic and acidic residues" evidence="1">
    <location>
        <begin position="142"/>
        <end position="175"/>
    </location>
</feature>
<evidence type="ECO:0000313" key="3">
    <source>
        <dbReference type="Proteomes" id="UP000324800"/>
    </source>
</evidence>
<evidence type="ECO:0000256" key="1">
    <source>
        <dbReference type="SAM" id="MobiDB-lite"/>
    </source>
</evidence>
<dbReference type="AlphaFoldDB" id="A0A5J4V1D9"/>
<proteinExistence type="predicted"/>
<dbReference type="Gene3D" id="2.60.120.920">
    <property type="match status" value="1"/>
</dbReference>
<feature type="region of interest" description="Disordered" evidence="1">
    <location>
        <begin position="204"/>
        <end position="236"/>
    </location>
</feature>
<feature type="compositionally biased region" description="Basic and acidic residues" evidence="1">
    <location>
        <begin position="127"/>
        <end position="136"/>
    </location>
</feature>
<organism evidence="2 3">
    <name type="scientific">Streblomastix strix</name>
    <dbReference type="NCBI Taxonomy" id="222440"/>
    <lineage>
        <taxon>Eukaryota</taxon>
        <taxon>Metamonada</taxon>
        <taxon>Preaxostyla</taxon>
        <taxon>Oxymonadida</taxon>
        <taxon>Streblomastigidae</taxon>
        <taxon>Streblomastix</taxon>
    </lineage>
</organism>
<sequence>LESEKVEKSKSLERQKEIETKLFEKETKRAEIAEKTITELEEKFLSVQNEVKIKGEENEKLNSKTQKELLKSKEEERKRKEVEDEKLQVDEENWQLKRENEKVNYQIVRMKQKFGEKIVDEEIQMIKSKEKEKDNKINQLEEMNKQKDEQLERERSEKEKQKKRADEADERTKIDNEKFIRAKQEKERKEEEIKLLKEENSKLKQENTKLKEENRKSKSDIPENYPIKIHNPDPQDISFTDINRVQKKISKNQTKDNTVSLTQVLENGIWQMEAEFQNSQCIATIGIVEDSYVIPAGAYPWGSPYKEHMVVYTGKNYKGSIWQRGKEIDGNTQFSDNQIIRLEMDCEKGRLTFFLNDVQQPLFISGIKDKVRFIIYTYHQNSICTIRSLKKLVAPTSKHFANEKAIQW</sequence>
<name>A0A5J4V1D9_9EUKA</name>
<protein>
    <recommendedName>
        <fullName evidence="4">B30.2/SPRY domain-containing protein</fullName>
    </recommendedName>
</protein>
<reference evidence="2 3" key="1">
    <citation type="submission" date="2019-03" db="EMBL/GenBank/DDBJ databases">
        <title>Single cell metagenomics reveals metabolic interactions within the superorganism composed of flagellate Streblomastix strix and complex community of Bacteroidetes bacteria on its surface.</title>
        <authorList>
            <person name="Treitli S.C."/>
            <person name="Kolisko M."/>
            <person name="Husnik F."/>
            <person name="Keeling P."/>
            <person name="Hampl V."/>
        </authorList>
    </citation>
    <scope>NUCLEOTIDE SEQUENCE [LARGE SCALE GENOMIC DNA]</scope>
    <source>
        <strain evidence="2">ST1C</strain>
    </source>
</reference>
<feature type="region of interest" description="Disordered" evidence="1">
    <location>
        <begin position="60"/>
        <end position="84"/>
    </location>
</feature>
<gene>
    <name evidence="2" type="ORF">EZS28_028045</name>
</gene>
<evidence type="ECO:0000313" key="2">
    <source>
        <dbReference type="EMBL" id="KAA6376427.1"/>
    </source>
</evidence>
<dbReference type="EMBL" id="SNRW01010531">
    <property type="protein sequence ID" value="KAA6376427.1"/>
    <property type="molecule type" value="Genomic_DNA"/>
</dbReference>
<feature type="non-terminal residue" evidence="2">
    <location>
        <position position="1"/>
    </location>
</feature>
<dbReference type="InterPro" id="IPR043136">
    <property type="entry name" value="B30.2/SPRY_sf"/>
</dbReference>